<sequence>MELTIDRADTNYTYYCPNVLWDHQKDKGSAEGKGLDSSGAIPNGKQRRVNSGRVEQSYKQALRPDCVEKQSGASELHEGGLKAKAAAVDLVDDFLNFKSNHGTVAVPQCLASVEDVRNFLKFGVDFNWEGMTEDVMDLGEAQIEEMNFLLRFQVWSSVEWVNEVVGLVGGSNNKNSGSSRKELQLYRDSNFGELIPNVATVDLGCGSEAACIVPLKIAVERKMEEDVPLYLLPTGNKVNCDK</sequence>
<protein>
    <submittedName>
        <fullName evidence="2">Uncharacterized protein</fullName>
    </submittedName>
</protein>
<accession>A0AAN9J2W0</accession>
<evidence type="ECO:0000313" key="3">
    <source>
        <dbReference type="Proteomes" id="UP001372338"/>
    </source>
</evidence>
<dbReference type="EMBL" id="JAYWIO010000001">
    <property type="protein sequence ID" value="KAK7289884.1"/>
    <property type="molecule type" value="Genomic_DNA"/>
</dbReference>
<name>A0AAN9J2W0_CROPI</name>
<evidence type="ECO:0000313" key="2">
    <source>
        <dbReference type="EMBL" id="KAK7289884.1"/>
    </source>
</evidence>
<gene>
    <name evidence="2" type="ORF">RIF29_03895</name>
</gene>
<proteinExistence type="predicted"/>
<reference evidence="2 3" key="1">
    <citation type="submission" date="2024-01" db="EMBL/GenBank/DDBJ databases">
        <title>The genomes of 5 underutilized Papilionoideae crops provide insights into root nodulation and disease resistanc.</title>
        <authorList>
            <person name="Yuan L."/>
        </authorList>
    </citation>
    <scope>NUCLEOTIDE SEQUENCE [LARGE SCALE GENOMIC DNA]</scope>
    <source>
        <strain evidence="2">ZHUSHIDOU_FW_LH</strain>
        <tissue evidence="2">Leaf</tissue>
    </source>
</reference>
<dbReference type="AlphaFoldDB" id="A0AAN9J2W0"/>
<keyword evidence="3" id="KW-1185">Reference proteome</keyword>
<comment type="caution">
    <text evidence="2">The sequence shown here is derived from an EMBL/GenBank/DDBJ whole genome shotgun (WGS) entry which is preliminary data.</text>
</comment>
<feature type="region of interest" description="Disordered" evidence="1">
    <location>
        <begin position="27"/>
        <end position="53"/>
    </location>
</feature>
<dbReference type="Proteomes" id="UP001372338">
    <property type="component" value="Unassembled WGS sequence"/>
</dbReference>
<organism evidence="2 3">
    <name type="scientific">Crotalaria pallida</name>
    <name type="common">Smooth rattlebox</name>
    <name type="synonym">Crotalaria striata</name>
    <dbReference type="NCBI Taxonomy" id="3830"/>
    <lineage>
        <taxon>Eukaryota</taxon>
        <taxon>Viridiplantae</taxon>
        <taxon>Streptophyta</taxon>
        <taxon>Embryophyta</taxon>
        <taxon>Tracheophyta</taxon>
        <taxon>Spermatophyta</taxon>
        <taxon>Magnoliopsida</taxon>
        <taxon>eudicotyledons</taxon>
        <taxon>Gunneridae</taxon>
        <taxon>Pentapetalae</taxon>
        <taxon>rosids</taxon>
        <taxon>fabids</taxon>
        <taxon>Fabales</taxon>
        <taxon>Fabaceae</taxon>
        <taxon>Papilionoideae</taxon>
        <taxon>50 kb inversion clade</taxon>
        <taxon>genistoids sensu lato</taxon>
        <taxon>core genistoids</taxon>
        <taxon>Crotalarieae</taxon>
        <taxon>Crotalaria</taxon>
    </lineage>
</organism>
<evidence type="ECO:0000256" key="1">
    <source>
        <dbReference type="SAM" id="MobiDB-lite"/>
    </source>
</evidence>